<organism evidence="2 3">
    <name type="scientific">Hoeflea algicola</name>
    <dbReference type="NCBI Taxonomy" id="2983763"/>
    <lineage>
        <taxon>Bacteria</taxon>
        <taxon>Pseudomonadati</taxon>
        <taxon>Pseudomonadota</taxon>
        <taxon>Alphaproteobacteria</taxon>
        <taxon>Hyphomicrobiales</taxon>
        <taxon>Rhizobiaceae</taxon>
        <taxon>Hoeflea</taxon>
    </lineage>
</organism>
<dbReference type="RefSeq" id="WP_267654091.1">
    <property type="nucleotide sequence ID" value="NZ_JAOVZR010000001.1"/>
</dbReference>
<proteinExistence type="predicted"/>
<evidence type="ECO:0000313" key="2">
    <source>
        <dbReference type="EMBL" id="MCY0148532.1"/>
    </source>
</evidence>
<sequence length="319" mass="34801">MNHTNQNDSSTSAIVPVLDLDTIRPALQQLARATVDKTLQQARETRVDPVLSCSSALATYYMMMPRNDGKAMEHILDIVAHNVADLAVITSGLKFGIDPRHLDLVQSNQSAVLAQLQTDHDPDPRGPTYRPDALVINRDTGKACLLEFKRQASTIETTRLNQIADNLTIARAQVCDLLYRKHRRIKIEPEAVSWAIIDCSDQELPPRFRDIGVFGLDSLDAICGVRNVAEAYRLARTLMAAEFSRGETELMAASQKFVPAQTVNELIEAAVSEARLSRVSAIAPLAAIGAEGADDVSDDLADPATGPKQQNADDQATMC</sequence>
<feature type="region of interest" description="Disordered" evidence="1">
    <location>
        <begin position="294"/>
        <end position="319"/>
    </location>
</feature>
<evidence type="ECO:0000256" key="1">
    <source>
        <dbReference type="SAM" id="MobiDB-lite"/>
    </source>
</evidence>
<reference evidence="2" key="1">
    <citation type="submission" date="2022-10" db="EMBL/GenBank/DDBJ databases">
        <title>Hoeflea sp. G2-23, isolated from marine algae.</title>
        <authorList>
            <person name="Kristyanto S."/>
            <person name="Kim J.M."/>
            <person name="Jeon C.O."/>
        </authorList>
    </citation>
    <scope>NUCLEOTIDE SEQUENCE</scope>
    <source>
        <strain evidence="2">G2-23</strain>
    </source>
</reference>
<feature type="compositionally biased region" description="Polar residues" evidence="1">
    <location>
        <begin position="307"/>
        <end position="319"/>
    </location>
</feature>
<name>A0ABT3Z9W2_9HYPH</name>
<dbReference type="Proteomes" id="UP001073227">
    <property type="component" value="Unassembled WGS sequence"/>
</dbReference>
<keyword evidence="3" id="KW-1185">Reference proteome</keyword>
<evidence type="ECO:0000313" key="3">
    <source>
        <dbReference type="Proteomes" id="UP001073227"/>
    </source>
</evidence>
<accession>A0ABT3Z9W2</accession>
<gene>
    <name evidence="2" type="ORF">OEG84_12605</name>
</gene>
<dbReference type="EMBL" id="JAOVZR010000001">
    <property type="protein sequence ID" value="MCY0148532.1"/>
    <property type="molecule type" value="Genomic_DNA"/>
</dbReference>
<protein>
    <submittedName>
        <fullName evidence="2">Uncharacterized protein</fullName>
    </submittedName>
</protein>
<comment type="caution">
    <text evidence="2">The sequence shown here is derived from an EMBL/GenBank/DDBJ whole genome shotgun (WGS) entry which is preliminary data.</text>
</comment>